<dbReference type="SMART" id="SM00895">
    <property type="entry name" value="FCD"/>
    <property type="match status" value="1"/>
</dbReference>
<dbReference type="Pfam" id="PF07729">
    <property type="entry name" value="FCD"/>
    <property type="match status" value="1"/>
</dbReference>
<evidence type="ECO:0000256" key="2">
    <source>
        <dbReference type="ARBA" id="ARBA00023125"/>
    </source>
</evidence>
<dbReference type="SUPFAM" id="SSF48008">
    <property type="entry name" value="GntR ligand-binding domain-like"/>
    <property type="match status" value="1"/>
</dbReference>
<dbReference type="Gene3D" id="1.20.120.530">
    <property type="entry name" value="GntR ligand-binding domain-like"/>
    <property type="match status" value="1"/>
</dbReference>
<evidence type="ECO:0000313" key="5">
    <source>
        <dbReference type="EMBL" id="KGE69223.1"/>
    </source>
</evidence>
<dbReference type="InterPro" id="IPR036388">
    <property type="entry name" value="WH-like_DNA-bd_sf"/>
</dbReference>
<dbReference type="CDD" id="cd07377">
    <property type="entry name" value="WHTH_GntR"/>
    <property type="match status" value="1"/>
</dbReference>
<protein>
    <submittedName>
        <fullName evidence="5">GntR family transcriptional regulator</fullName>
    </submittedName>
</protein>
<dbReference type="RefSeq" id="WP_038843315.1">
    <property type="nucleotide sequence ID" value="NZ_ASGY01000029.1"/>
</dbReference>
<dbReference type="OrthoDB" id="5243844at2"/>
<keyword evidence="1" id="KW-0805">Transcription regulation</keyword>
<dbReference type="PROSITE" id="PS50949">
    <property type="entry name" value="HTH_GNTR"/>
    <property type="match status" value="1"/>
</dbReference>
<evidence type="ECO:0000259" key="4">
    <source>
        <dbReference type="PROSITE" id="PS50949"/>
    </source>
</evidence>
<evidence type="ECO:0000313" key="6">
    <source>
        <dbReference type="Proteomes" id="UP000030060"/>
    </source>
</evidence>
<dbReference type="Pfam" id="PF00392">
    <property type="entry name" value="GntR"/>
    <property type="match status" value="1"/>
</dbReference>
<dbReference type="Proteomes" id="UP000030060">
    <property type="component" value="Unassembled WGS sequence"/>
</dbReference>
<gene>
    <name evidence="5" type="ORF">K814_0104035</name>
</gene>
<dbReference type="InterPro" id="IPR000524">
    <property type="entry name" value="Tscrpt_reg_HTH_GntR"/>
</dbReference>
<keyword evidence="2" id="KW-0238">DNA-binding</keyword>
<dbReference type="SUPFAM" id="SSF46785">
    <property type="entry name" value="Winged helix' DNA-binding domain"/>
    <property type="match status" value="1"/>
</dbReference>
<feature type="domain" description="HTH gntR-type" evidence="4">
    <location>
        <begin position="21"/>
        <end position="88"/>
    </location>
</feature>
<dbReference type="Gene3D" id="1.10.10.10">
    <property type="entry name" value="Winged helix-like DNA-binding domain superfamily/Winged helix DNA-binding domain"/>
    <property type="match status" value="1"/>
</dbReference>
<organism evidence="5 6">
    <name type="scientific">Pseudomonas fluorescens LMG 5329</name>
    <dbReference type="NCBI Taxonomy" id="1324332"/>
    <lineage>
        <taxon>Bacteria</taxon>
        <taxon>Pseudomonadati</taxon>
        <taxon>Pseudomonadota</taxon>
        <taxon>Gammaproteobacteria</taxon>
        <taxon>Pseudomonadales</taxon>
        <taxon>Pseudomonadaceae</taxon>
        <taxon>Pseudomonas</taxon>
    </lineage>
</organism>
<name>A0A0A1Z4S6_PSEFL</name>
<sequence length="234" mass="26068">MVTSSFANAGSSSAPEIIRSTSLGDQVYETLLSQLISLKIAPGSRMSVDALVRELNVSQTPIRAALIRLETEGLVIKTHNVGYSAAPMPSRKRFEEIYDMRLMLEPYMVARASRNMNDEQRDTLVTLARRMESSAADDAKVAYGKFAVHDADFHAWIIQLGDNDLVAETLSRLHAHMHLFRLRFHTHVTDEARLEHGLIVEALLAADAEAASDAMKEHILRSRSRMAPIFEALP</sequence>
<keyword evidence="3" id="KW-0804">Transcription</keyword>
<dbReference type="SMART" id="SM00345">
    <property type="entry name" value="HTH_GNTR"/>
    <property type="match status" value="1"/>
</dbReference>
<accession>A0A0A1Z4S6</accession>
<evidence type="ECO:0000256" key="3">
    <source>
        <dbReference type="ARBA" id="ARBA00023163"/>
    </source>
</evidence>
<dbReference type="AlphaFoldDB" id="A0A0A1Z4S6"/>
<dbReference type="GO" id="GO:0003700">
    <property type="term" value="F:DNA-binding transcription factor activity"/>
    <property type="evidence" value="ECO:0007669"/>
    <property type="project" value="InterPro"/>
</dbReference>
<comment type="caution">
    <text evidence="5">The sequence shown here is derived from an EMBL/GenBank/DDBJ whole genome shotgun (WGS) entry which is preliminary data.</text>
</comment>
<dbReference type="GO" id="GO:0003677">
    <property type="term" value="F:DNA binding"/>
    <property type="evidence" value="ECO:0007669"/>
    <property type="project" value="UniProtKB-KW"/>
</dbReference>
<dbReference type="EMBL" id="ASGY01000029">
    <property type="protein sequence ID" value="KGE69223.1"/>
    <property type="molecule type" value="Genomic_DNA"/>
</dbReference>
<evidence type="ECO:0000256" key="1">
    <source>
        <dbReference type="ARBA" id="ARBA00023015"/>
    </source>
</evidence>
<dbReference type="PANTHER" id="PTHR43537">
    <property type="entry name" value="TRANSCRIPTIONAL REGULATOR, GNTR FAMILY"/>
    <property type="match status" value="1"/>
</dbReference>
<dbReference type="InterPro" id="IPR036390">
    <property type="entry name" value="WH_DNA-bd_sf"/>
</dbReference>
<proteinExistence type="predicted"/>
<dbReference type="PANTHER" id="PTHR43537:SF24">
    <property type="entry name" value="GLUCONATE OPERON TRANSCRIPTIONAL REPRESSOR"/>
    <property type="match status" value="1"/>
</dbReference>
<reference evidence="5 6" key="1">
    <citation type="journal article" date="2013" name="Genome Announc.">
        <title>Draft Genome Sequence of Pseudomonas fluorescens LMG 5329, a White Line-Inducing Principle-Producing Bioindicator for the Mushroom Pathogen Pseudomonas tolaasii.</title>
        <authorList>
            <person name="Ghequire M.G."/>
            <person name="Rokni-Zadeh H."/>
            <person name="Zarrineh P."/>
            <person name="De Mot R."/>
        </authorList>
    </citation>
    <scope>NUCLEOTIDE SEQUENCE [LARGE SCALE GENOMIC DNA]</scope>
    <source>
        <strain evidence="5 6">LMG 5329</strain>
    </source>
</reference>
<dbReference type="InterPro" id="IPR008920">
    <property type="entry name" value="TF_FadR/GntR_C"/>
</dbReference>
<dbReference type="InterPro" id="IPR011711">
    <property type="entry name" value="GntR_C"/>
</dbReference>